<keyword evidence="12" id="KW-1185">Reference proteome</keyword>
<feature type="transmembrane region" description="Helical" evidence="9">
    <location>
        <begin position="149"/>
        <end position="170"/>
    </location>
</feature>
<keyword evidence="2 9" id="KW-0812">Transmembrane</keyword>
<evidence type="ECO:0000256" key="1">
    <source>
        <dbReference type="ARBA" id="ARBA00004141"/>
    </source>
</evidence>
<dbReference type="PROSITE" id="PS50262">
    <property type="entry name" value="G_PROTEIN_RECEP_F1_2"/>
    <property type="match status" value="1"/>
</dbReference>
<reference evidence="11 12" key="1">
    <citation type="journal article" date="2023" name="Sci. Data">
        <title>Genome assembly of the Korean intertidal mud-creeper Batillaria attramentaria.</title>
        <authorList>
            <person name="Patra A.K."/>
            <person name="Ho P.T."/>
            <person name="Jun S."/>
            <person name="Lee S.J."/>
            <person name="Kim Y."/>
            <person name="Won Y.J."/>
        </authorList>
    </citation>
    <scope>NUCLEOTIDE SEQUENCE [LARGE SCALE GENOMIC DNA]</scope>
    <source>
        <strain evidence="11">Wonlab-2016</strain>
    </source>
</reference>
<dbReference type="Gene3D" id="1.20.1070.10">
    <property type="entry name" value="Rhodopsin 7-helix transmembrane proteins"/>
    <property type="match status" value="1"/>
</dbReference>
<dbReference type="CDD" id="cd14978">
    <property type="entry name" value="7tmA_FMRFamide_R-like"/>
    <property type="match status" value="1"/>
</dbReference>
<sequence>MNFVSPQSDFIGTTLDGFSHNVTSLSPDIALNVTSIPGDVLDNVTDVSSGKDPLSEDDAPYTEYIEYRVARWILLIYRPFCAVFGVTGNILCIVVVMKTSLRHSPAAIYMVTLAALDWVVSLFAGLTLFPKDFLLGEEDFFSKSWHCRAYYFTLLFVVHFDTLTLVSMTAQRFVAVSFPLHAARWSTKRGTVVTLAFAAGLAFLANVVHLVTFRLQSFDGSYRGRCSVGSGLGEYVQMRVYPWIDSALYFFFPTVTISILNVLIYRAVKKADRFKRTAHTDTESRRGNDRDGQYRESSRGIPDAFSFPEDACDPNSVNWDPSHDAAQGSDGSNQDTRAAVDFRYSLSVTAPARTDITIISTDIPSTLISDARERPRAQQSARVRYSSSAQLTRMLLTVSMAFLFLTLPLGIFVVLFRYWNPTSGYQKALFSLIRDVTESLMFTNHAINFLLYCLSGARFRAKAASIICRACRVRAERAGTNGSTWTNDVKAEVSSATLPTSQS</sequence>
<evidence type="ECO:0000256" key="4">
    <source>
        <dbReference type="ARBA" id="ARBA00023040"/>
    </source>
</evidence>
<feature type="transmembrane region" description="Helical" evidence="9">
    <location>
        <begin position="76"/>
        <end position="96"/>
    </location>
</feature>
<dbReference type="InterPro" id="IPR000276">
    <property type="entry name" value="GPCR_Rhodpsn"/>
</dbReference>
<evidence type="ECO:0000256" key="9">
    <source>
        <dbReference type="SAM" id="Phobius"/>
    </source>
</evidence>
<dbReference type="Proteomes" id="UP001519460">
    <property type="component" value="Unassembled WGS sequence"/>
</dbReference>
<protein>
    <recommendedName>
        <fullName evidence="10">G-protein coupled receptors family 1 profile domain-containing protein</fullName>
    </recommendedName>
</protein>
<evidence type="ECO:0000313" key="12">
    <source>
        <dbReference type="Proteomes" id="UP001519460"/>
    </source>
</evidence>
<proteinExistence type="predicted"/>
<dbReference type="SUPFAM" id="SSF81321">
    <property type="entry name" value="Family A G protein-coupled receptor-like"/>
    <property type="match status" value="1"/>
</dbReference>
<dbReference type="EMBL" id="JACVVK020000549">
    <property type="protein sequence ID" value="KAK7466698.1"/>
    <property type="molecule type" value="Genomic_DNA"/>
</dbReference>
<evidence type="ECO:0000256" key="7">
    <source>
        <dbReference type="ARBA" id="ARBA00023224"/>
    </source>
</evidence>
<feature type="transmembrane region" description="Helical" evidence="9">
    <location>
        <begin position="191"/>
        <end position="213"/>
    </location>
</feature>
<evidence type="ECO:0000256" key="6">
    <source>
        <dbReference type="ARBA" id="ARBA00023170"/>
    </source>
</evidence>
<comment type="caution">
    <text evidence="11">The sequence shown here is derived from an EMBL/GenBank/DDBJ whole genome shotgun (WGS) entry which is preliminary data.</text>
</comment>
<comment type="subcellular location">
    <subcellularLocation>
        <location evidence="1">Membrane</location>
        <topology evidence="1">Multi-pass membrane protein</topology>
    </subcellularLocation>
</comment>
<feature type="domain" description="G-protein coupled receptors family 1 profile" evidence="10">
    <location>
        <begin position="88"/>
        <end position="452"/>
    </location>
</feature>
<feature type="region of interest" description="Disordered" evidence="8">
    <location>
        <begin position="276"/>
        <end position="307"/>
    </location>
</feature>
<evidence type="ECO:0000256" key="3">
    <source>
        <dbReference type="ARBA" id="ARBA00022989"/>
    </source>
</evidence>
<dbReference type="GO" id="GO:0016020">
    <property type="term" value="C:membrane"/>
    <property type="evidence" value="ECO:0007669"/>
    <property type="project" value="UniProtKB-SubCell"/>
</dbReference>
<keyword evidence="4" id="KW-0297">G-protein coupled receptor</keyword>
<feature type="transmembrane region" description="Helical" evidence="9">
    <location>
        <begin position="394"/>
        <end position="419"/>
    </location>
</feature>
<keyword evidence="3 9" id="KW-1133">Transmembrane helix</keyword>
<dbReference type="GO" id="GO:0004930">
    <property type="term" value="F:G protein-coupled receptor activity"/>
    <property type="evidence" value="ECO:0007669"/>
    <property type="project" value="UniProtKB-KW"/>
</dbReference>
<keyword evidence="5 9" id="KW-0472">Membrane</keyword>
<name>A0ABD0J9A4_9CAEN</name>
<dbReference type="PANTHER" id="PTHR24243:SF230">
    <property type="entry name" value="G-PROTEIN COUPLED RECEPTORS FAMILY 1 PROFILE DOMAIN-CONTAINING PROTEIN"/>
    <property type="match status" value="1"/>
</dbReference>
<dbReference type="PRINTS" id="PR00237">
    <property type="entry name" value="GPCRRHODOPSN"/>
</dbReference>
<dbReference type="PANTHER" id="PTHR24243">
    <property type="entry name" value="G-PROTEIN COUPLED RECEPTOR"/>
    <property type="match status" value="1"/>
</dbReference>
<evidence type="ECO:0000313" key="11">
    <source>
        <dbReference type="EMBL" id="KAK7466698.1"/>
    </source>
</evidence>
<feature type="transmembrane region" description="Helical" evidence="9">
    <location>
        <begin position="108"/>
        <end position="129"/>
    </location>
</feature>
<dbReference type="AlphaFoldDB" id="A0ABD0J9A4"/>
<evidence type="ECO:0000256" key="2">
    <source>
        <dbReference type="ARBA" id="ARBA00022692"/>
    </source>
</evidence>
<dbReference type="Pfam" id="PF00001">
    <property type="entry name" value="7tm_1"/>
    <property type="match status" value="1"/>
</dbReference>
<evidence type="ECO:0000256" key="8">
    <source>
        <dbReference type="SAM" id="MobiDB-lite"/>
    </source>
</evidence>
<organism evidence="11 12">
    <name type="scientific">Batillaria attramentaria</name>
    <dbReference type="NCBI Taxonomy" id="370345"/>
    <lineage>
        <taxon>Eukaryota</taxon>
        <taxon>Metazoa</taxon>
        <taxon>Spiralia</taxon>
        <taxon>Lophotrochozoa</taxon>
        <taxon>Mollusca</taxon>
        <taxon>Gastropoda</taxon>
        <taxon>Caenogastropoda</taxon>
        <taxon>Sorbeoconcha</taxon>
        <taxon>Cerithioidea</taxon>
        <taxon>Batillariidae</taxon>
        <taxon>Batillaria</taxon>
    </lineage>
</organism>
<feature type="compositionally biased region" description="Basic and acidic residues" evidence="8">
    <location>
        <begin position="276"/>
        <end position="298"/>
    </location>
</feature>
<keyword evidence="7" id="KW-0807">Transducer</keyword>
<feature type="transmembrane region" description="Helical" evidence="9">
    <location>
        <begin position="247"/>
        <end position="268"/>
    </location>
</feature>
<evidence type="ECO:0000259" key="10">
    <source>
        <dbReference type="PROSITE" id="PS50262"/>
    </source>
</evidence>
<accession>A0ABD0J9A4</accession>
<gene>
    <name evidence="11" type="ORF">BaRGS_00037185</name>
</gene>
<evidence type="ECO:0000256" key="5">
    <source>
        <dbReference type="ARBA" id="ARBA00023136"/>
    </source>
</evidence>
<keyword evidence="6" id="KW-0675">Receptor</keyword>
<dbReference type="InterPro" id="IPR017452">
    <property type="entry name" value="GPCR_Rhodpsn_7TM"/>
</dbReference>
<feature type="transmembrane region" description="Helical" evidence="9">
    <location>
        <begin position="439"/>
        <end position="459"/>
    </location>
</feature>